<dbReference type="EMBL" id="JAERRB010000010">
    <property type="protein sequence ID" value="MBL0744331.1"/>
    <property type="molecule type" value="Genomic_DNA"/>
</dbReference>
<evidence type="ECO:0000256" key="1">
    <source>
        <dbReference type="SAM" id="MobiDB-lite"/>
    </source>
</evidence>
<accession>A0ABS1KY07</accession>
<dbReference type="Proteomes" id="UP000613030">
    <property type="component" value="Unassembled WGS sequence"/>
</dbReference>
<protein>
    <recommendedName>
        <fullName evidence="5">Energy transducer TonB</fullName>
    </recommendedName>
</protein>
<keyword evidence="2" id="KW-0472">Membrane</keyword>
<evidence type="ECO:0000313" key="3">
    <source>
        <dbReference type="EMBL" id="MBL0744331.1"/>
    </source>
</evidence>
<proteinExistence type="predicted"/>
<feature type="transmembrane region" description="Helical" evidence="2">
    <location>
        <begin position="12"/>
        <end position="35"/>
    </location>
</feature>
<feature type="compositionally biased region" description="Basic and acidic residues" evidence="1">
    <location>
        <begin position="128"/>
        <end position="166"/>
    </location>
</feature>
<feature type="compositionally biased region" description="Gly residues" evidence="1">
    <location>
        <begin position="219"/>
        <end position="230"/>
    </location>
</feature>
<feature type="compositionally biased region" description="Basic and acidic residues" evidence="1">
    <location>
        <begin position="183"/>
        <end position="196"/>
    </location>
</feature>
<organism evidence="3 4">
    <name type="scientific">Chryseolinea lacunae</name>
    <dbReference type="NCBI Taxonomy" id="2801331"/>
    <lineage>
        <taxon>Bacteria</taxon>
        <taxon>Pseudomonadati</taxon>
        <taxon>Bacteroidota</taxon>
        <taxon>Cytophagia</taxon>
        <taxon>Cytophagales</taxon>
        <taxon>Fulvivirgaceae</taxon>
        <taxon>Chryseolinea</taxon>
    </lineage>
</organism>
<keyword evidence="2" id="KW-0812">Transmembrane</keyword>
<keyword evidence="2" id="KW-1133">Transmembrane helix</keyword>
<feature type="compositionally biased region" description="Basic and acidic residues" evidence="1">
    <location>
        <begin position="88"/>
        <end position="115"/>
    </location>
</feature>
<keyword evidence="4" id="KW-1185">Reference proteome</keyword>
<name>A0ABS1KY07_9BACT</name>
<feature type="region of interest" description="Disordered" evidence="1">
    <location>
        <begin position="48"/>
        <end position="230"/>
    </location>
</feature>
<evidence type="ECO:0000313" key="4">
    <source>
        <dbReference type="Proteomes" id="UP000613030"/>
    </source>
</evidence>
<dbReference type="RefSeq" id="WP_202013985.1">
    <property type="nucleotide sequence ID" value="NZ_JAERRB010000010.1"/>
</dbReference>
<evidence type="ECO:0008006" key="5">
    <source>
        <dbReference type="Google" id="ProtNLM"/>
    </source>
</evidence>
<reference evidence="3 4" key="1">
    <citation type="submission" date="2021-01" db="EMBL/GenBank/DDBJ databases">
        <title>Chryseolinea sp. Jin1 Genome sequencing and assembly.</title>
        <authorList>
            <person name="Kim I."/>
        </authorList>
    </citation>
    <scope>NUCLEOTIDE SEQUENCE [LARGE SCALE GENOMIC DNA]</scope>
    <source>
        <strain evidence="3 4">Jin1</strain>
    </source>
</reference>
<evidence type="ECO:0000256" key="2">
    <source>
        <dbReference type="SAM" id="Phobius"/>
    </source>
</evidence>
<gene>
    <name evidence="3" type="ORF">JI741_24070</name>
</gene>
<comment type="caution">
    <text evidence="3">The sequence shown here is derived from an EMBL/GenBank/DDBJ whole genome shotgun (WGS) entry which is preliminary data.</text>
</comment>
<sequence length="317" mass="33883">MSARQEEDKNRVVAFLLTTGLQALLIFLSFIVIGWRAPDPPWSELDPGGIELNYGVDNQGSGDVQPLEPIGNNGDQPEETAKPQPEPEETKPAEQPAETREESKPVETKAVEEKILSSQDEESPVAVKENKKETKPAEKPKEKVEEKKEVKPEVKPAEPVKPKVDSKAVYTPPTNAQANGDKTGAKEGKPGNHGDDDGAVGDKGNPNGSLDAKALYGSPGSGGGTGGGTGSSLELSGWIWDKKPVVNVPPNETGRLVFQIEIDEDGNLTKVTRLESTVGAEAERMCRNAVQELSFTKTGANVASKSVGKVIFVLRAR</sequence>